<evidence type="ECO:0000313" key="2">
    <source>
        <dbReference type="Proteomes" id="UP000823612"/>
    </source>
</evidence>
<evidence type="ECO:0000313" key="1">
    <source>
        <dbReference type="EMBL" id="MBO8433170.1"/>
    </source>
</evidence>
<reference evidence="1" key="1">
    <citation type="submission" date="2020-10" db="EMBL/GenBank/DDBJ databases">
        <authorList>
            <person name="Gilroy R."/>
        </authorList>
    </citation>
    <scope>NUCLEOTIDE SEQUENCE</scope>
    <source>
        <strain evidence="1">2889</strain>
    </source>
</reference>
<dbReference type="Proteomes" id="UP000823612">
    <property type="component" value="Unassembled WGS sequence"/>
</dbReference>
<name>A0A9D9DUE5_9BACT</name>
<gene>
    <name evidence="1" type="ORF">IAB08_07760</name>
</gene>
<protein>
    <submittedName>
        <fullName evidence="1">Uncharacterized protein</fullName>
    </submittedName>
</protein>
<dbReference type="AlphaFoldDB" id="A0A9D9DUE5"/>
<organism evidence="1 2">
    <name type="scientific">Candidatus Pullibacteroides excrementavium</name>
    <dbReference type="NCBI Taxonomy" id="2840905"/>
    <lineage>
        <taxon>Bacteria</taxon>
        <taxon>Pseudomonadati</taxon>
        <taxon>Bacteroidota</taxon>
        <taxon>Bacteroidia</taxon>
        <taxon>Bacteroidales</taxon>
        <taxon>Candidatus Pullibacteroides</taxon>
    </lineage>
</organism>
<reference evidence="1" key="2">
    <citation type="journal article" date="2021" name="PeerJ">
        <title>Extensive microbial diversity within the chicken gut microbiome revealed by metagenomics and culture.</title>
        <authorList>
            <person name="Gilroy R."/>
            <person name="Ravi A."/>
            <person name="Getino M."/>
            <person name="Pursley I."/>
            <person name="Horton D.L."/>
            <person name="Alikhan N.F."/>
            <person name="Baker D."/>
            <person name="Gharbi K."/>
            <person name="Hall N."/>
            <person name="Watson M."/>
            <person name="Adriaenssens E.M."/>
            <person name="Foster-Nyarko E."/>
            <person name="Jarju S."/>
            <person name="Secka A."/>
            <person name="Antonio M."/>
            <person name="Oren A."/>
            <person name="Chaudhuri R.R."/>
            <person name="La Ragione R."/>
            <person name="Hildebrand F."/>
            <person name="Pallen M.J."/>
        </authorList>
    </citation>
    <scope>NUCLEOTIDE SEQUENCE</scope>
    <source>
        <strain evidence="1">2889</strain>
    </source>
</reference>
<dbReference type="EMBL" id="JADIMZ010000113">
    <property type="protein sequence ID" value="MBO8433170.1"/>
    <property type="molecule type" value="Genomic_DNA"/>
</dbReference>
<sequence length="61" mass="7243">MKVTIYWVTRDWNLIRRIRGKYGLPQYMTLNGITEAEVDEETLAALKKGEPEYLIIRKTEK</sequence>
<accession>A0A9D9DUE5</accession>
<comment type="caution">
    <text evidence="1">The sequence shown here is derived from an EMBL/GenBank/DDBJ whole genome shotgun (WGS) entry which is preliminary data.</text>
</comment>
<proteinExistence type="predicted"/>